<sequence length="310" mass="33487">MSAPFGLIGHQEVVDTVRAFAGHALLLYGPARVGKRPTARLLAALMNCERGVAVGPCGACRSCQGVLHGAHPDLLEIEPRTTTATGKTARRRLIPVAAITEKRDDGREYEQHVIEWLETAPTYARKVVIVDGAEHLNEESANALLKVVEEPPHRALFVFLAEEVQAVLPTIASRAARLGVSAVSDEVLARALVTLGEEDPELLAFAAGRPGVIVERAKAREALHDARVLVEALSLGMLGALEAAEGLEKRFDPRWHPEALQFVLRGEEMHVRAAADRALQRTLAALEQYVSPSLAFQLLALELREALGAA</sequence>
<dbReference type="PATRIC" id="fig|937777.3.peg.1747"/>
<dbReference type="GO" id="GO:0006261">
    <property type="term" value="P:DNA-templated DNA replication"/>
    <property type="evidence" value="ECO:0007669"/>
    <property type="project" value="TreeGrafter"/>
</dbReference>
<dbReference type="InterPro" id="IPR027417">
    <property type="entry name" value="P-loop_NTPase"/>
</dbReference>
<name>L0A1D5_DEIPD</name>
<dbReference type="RefSeq" id="WP_015235569.1">
    <property type="nucleotide sequence ID" value="NC_019793.1"/>
</dbReference>
<dbReference type="HOGENOM" id="CLU_865258_0_0_0"/>
<dbReference type="PANTHER" id="PTHR11669">
    <property type="entry name" value="REPLICATION FACTOR C / DNA POLYMERASE III GAMMA-TAU SUBUNIT"/>
    <property type="match status" value="1"/>
</dbReference>
<dbReference type="Gene3D" id="3.40.50.300">
    <property type="entry name" value="P-loop containing nucleotide triphosphate hydrolases"/>
    <property type="match status" value="1"/>
</dbReference>
<dbReference type="STRING" id="937777.Deipe_1745"/>
<keyword evidence="2" id="KW-1185">Reference proteome</keyword>
<dbReference type="PANTHER" id="PTHR11669:SF8">
    <property type="entry name" value="DNA POLYMERASE III SUBUNIT DELTA"/>
    <property type="match status" value="1"/>
</dbReference>
<dbReference type="KEGG" id="dpd:Deipe_1745"/>
<dbReference type="Proteomes" id="UP000010467">
    <property type="component" value="Chromosome"/>
</dbReference>
<evidence type="ECO:0000313" key="1">
    <source>
        <dbReference type="EMBL" id="AFZ67264.1"/>
    </source>
</evidence>
<evidence type="ECO:0000313" key="2">
    <source>
        <dbReference type="Proteomes" id="UP000010467"/>
    </source>
</evidence>
<gene>
    <name evidence="1" type="ordered locus">Deipe_1745</name>
</gene>
<dbReference type="Pfam" id="PF13177">
    <property type="entry name" value="DNA_pol3_delta2"/>
    <property type="match status" value="1"/>
</dbReference>
<evidence type="ECO:0008006" key="3">
    <source>
        <dbReference type="Google" id="ProtNLM"/>
    </source>
</evidence>
<dbReference type="OrthoDB" id="9810148at2"/>
<dbReference type="EMBL" id="CP003382">
    <property type="protein sequence ID" value="AFZ67264.1"/>
    <property type="molecule type" value="Genomic_DNA"/>
</dbReference>
<accession>L0A1D5</accession>
<reference evidence="2" key="1">
    <citation type="submission" date="2012-03" db="EMBL/GenBank/DDBJ databases">
        <title>Complete sequence of chromosome of Deinococcus peraridilitoris DSM 19664.</title>
        <authorList>
            <person name="Lucas S."/>
            <person name="Copeland A."/>
            <person name="Lapidus A."/>
            <person name="Glavina del Rio T."/>
            <person name="Dalin E."/>
            <person name="Tice H."/>
            <person name="Bruce D."/>
            <person name="Goodwin L."/>
            <person name="Pitluck S."/>
            <person name="Peters L."/>
            <person name="Mikhailova N."/>
            <person name="Lu M."/>
            <person name="Kyrpides N."/>
            <person name="Mavromatis K."/>
            <person name="Ivanova N."/>
            <person name="Brettin T."/>
            <person name="Detter J.C."/>
            <person name="Han C."/>
            <person name="Larimer F."/>
            <person name="Land M."/>
            <person name="Hauser L."/>
            <person name="Markowitz V."/>
            <person name="Cheng J.-F."/>
            <person name="Hugenholtz P."/>
            <person name="Woyke T."/>
            <person name="Wu D."/>
            <person name="Pukall R."/>
            <person name="Steenblock K."/>
            <person name="Brambilla E."/>
            <person name="Klenk H.-P."/>
            <person name="Eisen J.A."/>
        </authorList>
    </citation>
    <scope>NUCLEOTIDE SEQUENCE [LARGE SCALE GENOMIC DNA]</scope>
    <source>
        <strain evidence="2">DSM 19664 / LMG 22246 / CIP 109416 / KR-200</strain>
    </source>
</reference>
<dbReference type="AlphaFoldDB" id="L0A1D5"/>
<protein>
    <recommendedName>
        <fullName evidence="3">DNA polymerase III, gamma/tau subunit</fullName>
    </recommendedName>
</protein>
<organism evidence="1 2">
    <name type="scientific">Deinococcus peraridilitoris (strain DSM 19664 / LMG 22246 / CIP 109416 / KR-200)</name>
    <dbReference type="NCBI Taxonomy" id="937777"/>
    <lineage>
        <taxon>Bacteria</taxon>
        <taxon>Thermotogati</taxon>
        <taxon>Deinococcota</taxon>
        <taxon>Deinococci</taxon>
        <taxon>Deinococcales</taxon>
        <taxon>Deinococcaceae</taxon>
        <taxon>Deinococcus</taxon>
    </lineage>
</organism>
<dbReference type="InterPro" id="IPR050238">
    <property type="entry name" value="DNA_Rep/Repair_Clamp_Loader"/>
</dbReference>
<dbReference type="eggNOG" id="COG0470">
    <property type="taxonomic scope" value="Bacteria"/>
</dbReference>
<dbReference type="SUPFAM" id="SSF52540">
    <property type="entry name" value="P-loop containing nucleoside triphosphate hydrolases"/>
    <property type="match status" value="1"/>
</dbReference>
<proteinExistence type="predicted"/>